<sequence length="480" mass="52334">MYTALANNGNCETGGDIWARNIQTQNSYCVPVELVASYAKVDVYKQRGLSVNYNLQTFGKEFNDTTYPKLISTFGEPSDVDKNGKIKILVLDIRDGATANSSYVAGFFDPVNYFADQPGTNLRSNYSEILYMDGKELIDALVRDPTAFSSTAAHEFQHLIRYPYMVATRATDDSWINEGTSEVASDIAGYGPQKYRIDCFRGADSTRCPNGVNGVSFLNWSAGTTSSVILKQYAFAYAFMRYLYDISGNTEAEKNEFFRKSVQGNSIGIRAGSASQLMSVFRESARFNTTLLGSLNSDTFFRTFTLFMGQSAGTLNFAGVERFDASTNVEALDLSTAYAAYPFESTLNDIVAGPLGVNTATGTLSFAQGSGYAFTGNYNLASYSSTRYPNMTTVKSAGNTKSVLAWAAYSTNVNASVKNGITTTSTKSEEAENRYKSVILGDTITEGPLPVCGTQFINDEPHIYESIPLEQPSSKNGNTP</sequence>
<evidence type="ECO:0000313" key="1">
    <source>
        <dbReference type="EMBL" id="BDA80851.1"/>
    </source>
</evidence>
<dbReference type="EMBL" id="AP025029">
    <property type="protein sequence ID" value="BDA80851.1"/>
    <property type="molecule type" value="Genomic_DNA"/>
</dbReference>
<protein>
    <recommendedName>
        <fullName evidence="3">Peptidase MA family protein</fullName>
    </recommendedName>
</protein>
<dbReference type="Proteomes" id="UP000245263">
    <property type="component" value="Chromosome 2"/>
</dbReference>
<keyword evidence="2" id="KW-1185">Reference proteome</keyword>
<name>A0ABM7UNV7_9LEPT</name>
<organism evidence="1 2">
    <name type="scientific">Leptospira kobayashii</name>
    <dbReference type="NCBI Taxonomy" id="1917830"/>
    <lineage>
        <taxon>Bacteria</taxon>
        <taxon>Pseudomonadati</taxon>
        <taxon>Spirochaetota</taxon>
        <taxon>Spirochaetia</taxon>
        <taxon>Leptospirales</taxon>
        <taxon>Leptospiraceae</taxon>
        <taxon>Leptospira</taxon>
    </lineage>
</organism>
<reference evidence="1 2" key="1">
    <citation type="submission" date="2021-08" db="EMBL/GenBank/DDBJ databases">
        <title>Complete genome sequence of Leptospira kobayashii strain E30.</title>
        <authorList>
            <person name="Nakao R."/>
            <person name="Nakamura S."/>
            <person name="Masuzawa T."/>
            <person name="Koizumi N."/>
        </authorList>
    </citation>
    <scope>NUCLEOTIDE SEQUENCE [LARGE SCALE GENOMIC DNA]</scope>
    <source>
        <strain evidence="1 2">E30</strain>
    </source>
</reference>
<proteinExistence type="predicted"/>
<evidence type="ECO:0000313" key="2">
    <source>
        <dbReference type="Proteomes" id="UP000245263"/>
    </source>
</evidence>
<evidence type="ECO:0008006" key="3">
    <source>
        <dbReference type="Google" id="ProtNLM"/>
    </source>
</evidence>
<gene>
    <name evidence="1" type="ORF">LPTSP3_g37810</name>
</gene>
<accession>A0ABM7UNV7</accession>